<dbReference type="FunFam" id="1.10.10.60:FF:000141">
    <property type="entry name" value="TetR family transcriptional regulator"/>
    <property type="match status" value="1"/>
</dbReference>
<sequence>MTSKCGMTIKRTLSAQKRLDILSAAIKAFQENGFQATSMDQIALKAGVSKRTVYNHFNSKEALFTEITDKHWQQTLSATAYHYQSDRPLREQLVEIAKQELSLFESENYIGLARMIISEYIHSPELAKEAMLKISSTEGGLRCWLQAAIDDQRLKEVDTTFATHQFLNLLKAFAFWPQVIGHSPKPGRQEAEEVITSAVDMFLGYYDARA</sequence>
<dbReference type="GO" id="GO:0003700">
    <property type="term" value="F:DNA-binding transcription factor activity"/>
    <property type="evidence" value="ECO:0007669"/>
    <property type="project" value="TreeGrafter"/>
</dbReference>
<dbReference type="AlphaFoldDB" id="A0A1Y0IEQ5"/>
<dbReference type="PROSITE" id="PS50977">
    <property type="entry name" value="HTH_TETR_2"/>
    <property type="match status" value="1"/>
</dbReference>
<dbReference type="Pfam" id="PF14246">
    <property type="entry name" value="TetR_C_7"/>
    <property type="match status" value="1"/>
</dbReference>
<feature type="DNA-binding region" description="H-T-H motif" evidence="4">
    <location>
        <begin position="38"/>
        <end position="57"/>
    </location>
</feature>
<evidence type="ECO:0000256" key="1">
    <source>
        <dbReference type="ARBA" id="ARBA00023015"/>
    </source>
</evidence>
<protein>
    <submittedName>
        <fullName evidence="6">Transcriptional regulator</fullName>
    </submittedName>
</protein>
<name>A0A1Y0IEQ5_9GAMM</name>
<organism evidence="6 7">
    <name type="scientific">Oleiphilus messinensis</name>
    <dbReference type="NCBI Taxonomy" id="141451"/>
    <lineage>
        <taxon>Bacteria</taxon>
        <taxon>Pseudomonadati</taxon>
        <taxon>Pseudomonadota</taxon>
        <taxon>Gammaproteobacteria</taxon>
        <taxon>Oceanospirillales</taxon>
        <taxon>Oleiphilaceae</taxon>
        <taxon>Oleiphilus</taxon>
    </lineage>
</organism>
<dbReference type="Pfam" id="PF00440">
    <property type="entry name" value="TetR_N"/>
    <property type="match status" value="1"/>
</dbReference>
<dbReference type="Gene3D" id="1.10.10.60">
    <property type="entry name" value="Homeodomain-like"/>
    <property type="match status" value="1"/>
</dbReference>
<feature type="domain" description="HTH tetR-type" evidence="5">
    <location>
        <begin position="15"/>
        <end position="75"/>
    </location>
</feature>
<evidence type="ECO:0000256" key="4">
    <source>
        <dbReference type="PROSITE-ProRule" id="PRU00335"/>
    </source>
</evidence>
<dbReference type="PANTHER" id="PTHR30055">
    <property type="entry name" value="HTH-TYPE TRANSCRIPTIONAL REGULATOR RUTR"/>
    <property type="match status" value="1"/>
</dbReference>
<evidence type="ECO:0000259" key="5">
    <source>
        <dbReference type="PROSITE" id="PS50977"/>
    </source>
</evidence>
<dbReference type="Proteomes" id="UP000196027">
    <property type="component" value="Chromosome"/>
</dbReference>
<keyword evidence="2 4" id="KW-0238">DNA-binding</keyword>
<dbReference type="InterPro" id="IPR009057">
    <property type="entry name" value="Homeodomain-like_sf"/>
</dbReference>
<keyword evidence="3" id="KW-0804">Transcription</keyword>
<evidence type="ECO:0000256" key="2">
    <source>
        <dbReference type="ARBA" id="ARBA00023125"/>
    </source>
</evidence>
<keyword evidence="1" id="KW-0805">Transcription regulation</keyword>
<proteinExistence type="predicted"/>
<dbReference type="InterPro" id="IPR023772">
    <property type="entry name" value="DNA-bd_HTH_TetR-type_CS"/>
</dbReference>
<gene>
    <name evidence="6" type="ORF">OLMES_3936</name>
</gene>
<keyword evidence="7" id="KW-1185">Reference proteome</keyword>
<dbReference type="PROSITE" id="PS01081">
    <property type="entry name" value="HTH_TETR_1"/>
    <property type="match status" value="1"/>
</dbReference>
<dbReference type="Gene3D" id="1.10.357.10">
    <property type="entry name" value="Tetracycline Repressor, domain 2"/>
    <property type="match status" value="1"/>
</dbReference>
<dbReference type="PANTHER" id="PTHR30055:SF224">
    <property type="entry name" value="TRANSCRIPTIONAL REGULATOR TETR FAMILY"/>
    <property type="match status" value="1"/>
</dbReference>
<reference evidence="6 7" key="1">
    <citation type="submission" date="2017-05" db="EMBL/GenBank/DDBJ databases">
        <title>Genomic insights into alkan degradation activity of Oleiphilus messinensis.</title>
        <authorList>
            <person name="Kozyavkin S.A."/>
            <person name="Slesarev A.I."/>
            <person name="Golyshin P.N."/>
            <person name="Korzhenkov A."/>
            <person name="Golyshina O.N."/>
            <person name="Toshchakov S.V."/>
        </authorList>
    </citation>
    <scope>NUCLEOTIDE SEQUENCE [LARGE SCALE GENOMIC DNA]</scope>
    <source>
        <strain evidence="6 7">ME102</strain>
    </source>
</reference>
<dbReference type="GO" id="GO:0000976">
    <property type="term" value="F:transcription cis-regulatory region binding"/>
    <property type="evidence" value="ECO:0007669"/>
    <property type="project" value="TreeGrafter"/>
</dbReference>
<evidence type="ECO:0000313" key="7">
    <source>
        <dbReference type="Proteomes" id="UP000196027"/>
    </source>
</evidence>
<evidence type="ECO:0000313" key="6">
    <source>
        <dbReference type="EMBL" id="ARU57955.1"/>
    </source>
</evidence>
<accession>A0A1Y0IEQ5</accession>
<dbReference type="InterPro" id="IPR050109">
    <property type="entry name" value="HTH-type_TetR-like_transc_reg"/>
</dbReference>
<evidence type="ECO:0000256" key="3">
    <source>
        <dbReference type="ARBA" id="ARBA00023163"/>
    </source>
</evidence>
<dbReference type="PRINTS" id="PR00455">
    <property type="entry name" value="HTHTETR"/>
</dbReference>
<dbReference type="EMBL" id="CP021425">
    <property type="protein sequence ID" value="ARU57955.1"/>
    <property type="molecule type" value="Genomic_DNA"/>
</dbReference>
<dbReference type="KEGG" id="ome:OLMES_3936"/>
<dbReference type="InterPro" id="IPR001647">
    <property type="entry name" value="HTH_TetR"/>
</dbReference>
<dbReference type="SUPFAM" id="SSF46689">
    <property type="entry name" value="Homeodomain-like"/>
    <property type="match status" value="1"/>
</dbReference>
<dbReference type="InterPro" id="IPR039536">
    <property type="entry name" value="TetR_C_Proteobacteria"/>
</dbReference>